<keyword evidence="2" id="KW-0812">Transmembrane</keyword>
<sequence length="203" mass="22211">MRALLLVLVFYGLAAASASDSSKDDVATTGTVSPIDPVGYSGAVSSALSMQGQDKDNTGRLHQDGPKTDSTPDKVATDASSLADISGDQGRCSQEWGWPNCRDRNRKDVCNSWAPWYGQWGNSEGDASAAADPAAPPGGQRSFVHKCWIFVRDYHDRMFHLLLWLIGSTHVGYVWGDIFMYYWMRLGGAQPPWPSMHLDLLGL</sequence>
<gene>
    <name evidence="4" type="primary">g8711</name>
    <name evidence="4" type="ORF">VP750_LOCUS7825</name>
</gene>
<comment type="caution">
    <text evidence="4">The sequence shown here is derived from an EMBL/GenBank/DDBJ whole genome shotgun (WGS) entry which is preliminary data.</text>
</comment>
<feature type="region of interest" description="Disordered" evidence="1">
    <location>
        <begin position="47"/>
        <end position="76"/>
    </location>
</feature>
<evidence type="ECO:0000256" key="1">
    <source>
        <dbReference type="SAM" id="MobiDB-lite"/>
    </source>
</evidence>
<keyword evidence="3" id="KW-0732">Signal</keyword>
<protein>
    <submittedName>
        <fullName evidence="4">G8711 protein</fullName>
    </submittedName>
</protein>
<dbReference type="Proteomes" id="UP001497392">
    <property type="component" value="Unassembled WGS sequence"/>
</dbReference>
<feature type="transmembrane region" description="Helical" evidence="2">
    <location>
        <begin position="161"/>
        <end position="183"/>
    </location>
</feature>
<keyword evidence="2" id="KW-1133">Transmembrane helix</keyword>
<proteinExistence type="predicted"/>
<accession>A0ABP1G108</accession>
<evidence type="ECO:0000313" key="4">
    <source>
        <dbReference type="EMBL" id="CAL5225919.1"/>
    </source>
</evidence>
<keyword evidence="5" id="KW-1185">Reference proteome</keyword>
<name>A0ABP1G108_9CHLO</name>
<evidence type="ECO:0000256" key="3">
    <source>
        <dbReference type="SAM" id="SignalP"/>
    </source>
</evidence>
<evidence type="ECO:0000313" key="5">
    <source>
        <dbReference type="Proteomes" id="UP001497392"/>
    </source>
</evidence>
<keyword evidence="2" id="KW-0472">Membrane</keyword>
<feature type="signal peptide" evidence="3">
    <location>
        <begin position="1"/>
        <end position="18"/>
    </location>
</feature>
<evidence type="ECO:0000256" key="2">
    <source>
        <dbReference type="SAM" id="Phobius"/>
    </source>
</evidence>
<reference evidence="4 5" key="1">
    <citation type="submission" date="2024-06" db="EMBL/GenBank/DDBJ databases">
        <authorList>
            <person name="Kraege A."/>
            <person name="Thomma B."/>
        </authorList>
    </citation>
    <scope>NUCLEOTIDE SEQUENCE [LARGE SCALE GENOMIC DNA]</scope>
</reference>
<feature type="compositionally biased region" description="Basic and acidic residues" evidence="1">
    <location>
        <begin position="53"/>
        <end position="76"/>
    </location>
</feature>
<dbReference type="EMBL" id="CAXHTA020000015">
    <property type="protein sequence ID" value="CAL5225919.1"/>
    <property type="molecule type" value="Genomic_DNA"/>
</dbReference>
<feature type="chain" id="PRO_5045234453" evidence="3">
    <location>
        <begin position="19"/>
        <end position="203"/>
    </location>
</feature>
<organism evidence="4 5">
    <name type="scientific">Coccomyxa viridis</name>
    <dbReference type="NCBI Taxonomy" id="1274662"/>
    <lineage>
        <taxon>Eukaryota</taxon>
        <taxon>Viridiplantae</taxon>
        <taxon>Chlorophyta</taxon>
        <taxon>core chlorophytes</taxon>
        <taxon>Trebouxiophyceae</taxon>
        <taxon>Trebouxiophyceae incertae sedis</taxon>
        <taxon>Coccomyxaceae</taxon>
        <taxon>Coccomyxa</taxon>
    </lineage>
</organism>